<feature type="transmembrane region" description="Helical" evidence="5">
    <location>
        <begin position="211"/>
        <end position="226"/>
    </location>
</feature>
<feature type="transmembrane region" description="Helical" evidence="5">
    <location>
        <begin position="375"/>
        <end position="395"/>
    </location>
</feature>
<evidence type="ECO:0000256" key="2">
    <source>
        <dbReference type="ARBA" id="ARBA00022692"/>
    </source>
</evidence>
<feature type="transmembrane region" description="Helical" evidence="5">
    <location>
        <begin position="114"/>
        <end position="132"/>
    </location>
</feature>
<dbReference type="InterPro" id="IPR051533">
    <property type="entry name" value="WaaL-like"/>
</dbReference>
<evidence type="ECO:0000256" key="1">
    <source>
        <dbReference type="ARBA" id="ARBA00004141"/>
    </source>
</evidence>
<keyword evidence="4 5" id="KW-0472">Membrane</keyword>
<evidence type="ECO:0000313" key="7">
    <source>
        <dbReference type="EMBL" id="GIH74558.1"/>
    </source>
</evidence>
<evidence type="ECO:0000256" key="4">
    <source>
        <dbReference type="ARBA" id="ARBA00023136"/>
    </source>
</evidence>
<comment type="caution">
    <text evidence="7">The sequence shown here is derived from an EMBL/GenBank/DDBJ whole genome shotgun (WGS) entry which is preliminary data.</text>
</comment>
<feature type="transmembrane region" description="Helical" evidence="5">
    <location>
        <begin position="87"/>
        <end position="108"/>
    </location>
</feature>
<keyword evidence="8" id="KW-1185">Reference proteome</keyword>
<evidence type="ECO:0000256" key="3">
    <source>
        <dbReference type="ARBA" id="ARBA00022989"/>
    </source>
</evidence>
<accession>A0A8J3RGH9</accession>
<gene>
    <name evidence="7" type="ORF">Plo01_09870</name>
</gene>
<dbReference type="GO" id="GO:0016020">
    <property type="term" value="C:membrane"/>
    <property type="evidence" value="ECO:0007669"/>
    <property type="project" value="UniProtKB-SubCell"/>
</dbReference>
<evidence type="ECO:0000256" key="5">
    <source>
        <dbReference type="SAM" id="Phobius"/>
    </source>
</evidence>
<feature type="domain" description="O-antigen ligase-related" evidence="6">
    <location>
        <begin position="219"/>
        <end position="383"/>
    </location>
</feature>
<feature type="transmembrane region" description="Helical" evidence="5">
    <location>
        <begin position="139"/>
        <end position="161"/>
    </location>
</feature>
<dbReference type="Proteomes" id="UP000616724">
    <property type="component" value="Unassembled WGS sequence"/>
</dbReference>
<dbReference type="InterPro" id="IPR007016">
    <property type="entry name" value="O-antigen_ligase-rel_domated"/>
</dbReference>
<dbReference type="PANTHER" id="PTHR37422">
    <property type="entry name" value="TEICHURONIC ACID BIOSYNTHESIS PROTEIN TUAE"/>
    <property type="match status" value="1"/>
</dbReference>
<feature type="transmembrane region" description="Helical" evidence="5">
    <location>
        <begin position="232"/>
        <end position="249"/>
    </location>
</feature>
<evidence type="ECO:0000313" key="8">
    <source>
        <dbReference type="Proteomes" id="UP000616724"/>
    </source>
</evidence>
<evidence type="ECO:0000259" key="6">
    <source>
        <dbReference type="Pfam" id="PF04932"/>
    </source>
</evidence>
<dbReference type="Pfam" id="PF04932">
    <property type="entry name" value="Wzy_C"/>
    <property type="match status" value="1"/>
</dbReference>
<keyword evidence="2 5" id="KW-0812">Transmembrane</keyword>
<reference evidence="7 8" key="1">
    <citation type="submission" date="2021-01" db="EMBL/GenBank/DDBJ databases">
        <title>Whole genome shotgun sequence of Planobispora longispora NBRC 13918.</title>
        <authorList>
            <person name="Komaki H."/>
            <person name="Tamura T."/>
        </authorList>
    </citation>
    <scope>NUCLEOTIDE SEQUENCE [LARGE SCALE GENOMIC DNA]</scope>
    <source>
        <strain evidence="7 8">NBRC 13918</strain>
    </source>
</reference>
<name>A0A8J3RGH9_9ACTN</name>
<feature type="transmembrane region" description="Helical" evidence="5">
    <location>
        <begin position="181"/>
        <end position="204"/>
    </location>
</feature>
<feature type="transmembrane region" description="Helical" evidence="5">
    <location>
        <begin position="63"/>
        <end position="80"/>
    </location>
</feature>
<sequence>MAGVGSPGAVADVKGAEAVTDVEGARAVWRRPSVLAAATVLLVCVPRERDDLTTASDVTPADVASVALVVTAAAALLASGRTLPGRAWITAPLVVGVTAATVASQDIVASLPGLARYLQVFVLVPLAVVAVLRDRVDLWLVGGAVCGTALIQGAVGSWQALTGNGASYAGESIRAVGTFGATGVMGMATVVGHGLIVALALGLALRGRRRAAALAGAALLAPPLVFSLSRGAWLAVGCAAAVMLVTYGLRTAARTGLFAAAACVLLVGAPALGLAGDGGPGPDTLGHRLTSIGSSVTEPDRSVSDRYGLWETAAGIWRDDPVTGAGPRSFPALRDSRAPLHLSSGSDTADPASGFQRQPLLSPHNMYLLVLSEQGLVGATAFCLFLGCVTVWCVRRARRTRSPWDRAAGLAASGFLAWQLVDFLYSDIGGPPTLVTSVMLGTALWWAAS</sequence>
<dbReference type="EMBL" id="BOOH01000010">
    <property type="protein sequence ID" value="GIH74558.1"/>
    <property type="molecule type" value="Genomic_DNA"/>
</dbReference>
<comment type="subcellular location">
    <subcellularLocation>
        <location evidence="1">Membrane</location>
        <topology evidence="1">Multi-pass membrane protein</topology>
    </subcellularLocation>
</comment>
<protein>
    <submittedName>
        <fullName evidence="7">Membrane protein</fullName>
    </submittedName>
</protein>
<proteinExistence type="predicted"/>
<keyword evidence="3 5" id="KW-1133">Transmembrane helix</keyword>
<dbReference type="PANTHER" id="PTHR37422:SF13">
    <property type="entry name" value="LIPOPOLYSACCHARIDE BIOSYNTHESIS PROTEIN PA4999-RELATED"/>
    <property type="match status" value="1"/>
</dbReference>
<dbReference type="AlphaFoldDB" id="A0A8J3RGH9"/>
<feature type="transmembrane region" description="Helical" evidence="5">
    <location>
        <begin position="256"/>
        <end position="275"/>
    </location>
</feature>
<organism evidence="7 8">
    <name type="scientific">Planobispora longispora</name>
    <dbReference type="NCBI Taxonomy" id="28887"/>
    <lineage>
        <taxon>Bacteria</taxon>
        <taxon>Bacillati</taxon>
        <taxon>Actinomycetota</taxon>
        <taxon>Actinomycetes</taxon>
        <taxon>Streptosporangiales</taxon>
        <taxon>Streptosporangiaceae</taxon>
        <taxon>Planobispora</taxon>
    </lineage>
</organism>